<keyword evidence="6" id="KW-0472">Membrane</keyword>
<evidence type="ECO:0000256" key="2">
    <source>
        <dbReference type="ARBA" id="ARBA00012438"/>
    </source>
</evidence>
<organism evidence="8">
    <name type="scientific">Planktothricoides sp. SpSt-374</name>
    <dbReference type="NCBI Taxonomy" id="2282167"/>
    <lineage>
        <taxon>Bacteria</taxon>
        <taxon>Bacillati</taxon>
        <taxon>Cyanobacteriota</taxon>
        <taxon>Cyanophyceae</taxon>
        <taxon>Oscillatoriophycideae</taxon>
        <taxon>Oscillatoriales</taxon>
        <taxon>Oscillatoriaceae</taxon>
        <taxon>Planktothricoides</taxon>
    </lineage>
</organism>
<dbReference type="CDD" id="cd00082">
    <property type="entry name" value="HisKA"/>
    <property type="match status" value="1"/>
</dbReference>
<dbReference type="InterPro" id="IPR036890">
    <property type="entry name" value="HATPase_C_sf"/>
</dbReference>
<evidence type="ECO:0000313" key="8">
    <source>
        <dbReference type="EMBL" id="HGG02877.1"/>
    </source>
</evidence>
<dbReference type="InterPro" id="IPR003661">
    <property type="entry name" value="HisK_dim/P_dom"/>
</dbReference>
<reference evidence="8" key="1">
    <citation type="journal article" date="2020" name="mSystems">
        <title>Genome- and Community-Level Interaction Insights into Carbon Utilization and Element Cycling Functions of Hydrothermarchaeota in Hydrothermal Sediment.</title>
        <authorList>
            <person name="Zhou Z."/>
            <person name="Liu Y."/>
            <person name="Xu W."/>
            <person name="Pan J."/>
            <person name="Luo Z.H."/>
            <person name="Li M."/>
        </authorList>
    </citation>
    <scope>NUCLEOTIDE SEQUENCE [LARGE SCALE GENOMIC DNA]</scope>
    <source>
        <strain evidence="8">SpSt-374</strain>
    </source>
</reference>
<dbReference type="GO" id="GO:0000155">
    <property type="term" value="F:phosphorelay sensor kinase activity"/>
    <property type="evidence" value="ECO:0007669"/>
    <property type="project" value="InterPro"/>
</dbReference>
<feature type="transmembrane region" description="Helical" evidence="6">
    <location>
        <begin position="6"/>
        <end position="29"/>
    </location>
</feature>
<dbReference type="AlphaFoldDB" id="A0A7C3VMJ4"/>
<dbReference type="SUPFAM" id="SSF47384">
    <property type="entry name" value="Homodimeric domain of signal transducing histidine kinase"/>
    <property type="match status" value="1"/>
</dbReference>
<evidence type="ECO:0000256" key="5">
    <source>
        <dbReference type="ARBA" id="ARBA00023012"/>
    </source>
</evidence>
<dbReference type="Gene3D" id="3.30.565.10">
    <property type="entry name" value="Histidine kinase-like ATPase, C-terminal domain"/>
    <property type="match status" value="1"/>
</dbReference>
<keyword evidence="3" id="KW-0808">Transferase</keyword>
<keyword evidence="6" id="KW-1133">Transmembrane helix</keyword>
<evidence type="ECO:0000256" key="6">
    <source>
        <dbReference type="SAM" id="Phobius"/>
    </source>
</evidence>
<gene>
    <name evidence="8" type="ORF">ENR15_20105</name>
</gene>
<evidence type="ECO:0000256" key="4">
    <source>
        <dbReference type="ARBA" id="ARBA00022777"/>
    </source>
</evidence>
<dbReference type="InterPro" id="IPR050736">
    <property type="entry name" value="Sensor_HK_Regulatory"/>
</dbReference>
<keyword evidence="5" id="KW-0902">Two-component regulatory system</keyword>
<dbReference type="PANTHER" id="PTHR43711:SF26">
    <property type="entry name" value="SENSOR HISTIDINE KINASE RCSC"/>
    <property type="match status" value="1"/>
</dbReference>
<dbReference type="PROSITE" id="PS50109">
    <property type="entry name" value="HIS_KIN"/>
    <property type="match status" value="1"/>
</dbReference>
<dbReference type="PANTHER" id="PTHR43711">
    <property type="entry name" value="TWO-COMPONENT HISTIDINE KINASE"/>
    <property type="match status" value="1"/>
</dbReference>
<keyword evidence="6" id="KW-0812">Transmembrane</keyword>
<name>A0A7C3VMJ4_9CYAN</name>
<dbReference type="Gene3D" id="1.10.287.130">
    <property type="match status" value="1"/>
</dbReference>
<dbReference type="SUPFAM" id="SSF55874">
    <property type="entry name" value="ATPase domain of HSP90 chaperone/DNA topoisomerase II/histidine kinase"/>
    <property type="match status" value="1"/>
</dbReference>
<keyword evidence="4 8" id="KW-0418">Kinase</keyword>
<dbReference type="EMBL" id="DSPX01000201">
    <property type="protein sequence ID" value="HGG02877.1"/>
    <property type="molecule type" value="Genomic_DNA"/>
</dbReference>
<comment type="caution">
    <text evidence="8">The sequence shown here is derived from an EMBL/GenBank/DDBJ whole genome shotgun (WGS) entry which is preliminary data.</text>
</comment>
<proteinExistence type="predicted"/>
<comment type="catalytic activity">
    <reaction evidence="1">
        <text>ATP + protein L-histidine = ADP + protein N-phospho-L-histidine.</text>
        <dbReference type="EC" id="2.7.13.3"/>
    </reaction>
</comment>
<evidence type="ECO:0000259" key="7">
    <source>
        <dbReference type="PROSITE" id="PS50109"/>
    </source>
</evidence>
<dbReference type="InterPro" id="IPR036097">
    <property type="entry name" value="HisK_dim/P_sf"/>
</dbReference>
<feature type="domain" description="Histidine kinase" evidence="7">
    <location>
        <begin position="115"/>
        <end position="339"/>
    </location>
</feature>
<dbReference type="SMART" id="SM00388">
    <property type="entry name" value="HisKA"/>
    <property type="match status" value="1"/>
</dbReference>
<dbReference type="InterPro" id="IPR005467">
    <property type="entry name" value="His_kinase_dom"/>
</dbReference>
<sequence>MMVDFVGYPALIMDLSNWVALAVGIGLGLGSGWVRRRPTVAAPPTPEVPPVKENCPEAESISAVAAPPTPEIAPVTGNSSEAELIKSLEAELAKTKAAYYLASQMSQFKGGFLARVSHELRSPINGLIGSHQLILSDLCDDPAEEREVLAQANNSAMKMIEMLDRVLNVARTEDGRNPMTIQALSLAQIFEEVHYLTAMQAANRNIPLNVIVPQPDIYVLADEDWLKQVLVNLVETGITPFGNETISVTARVAEDGGAACIWIDAEFPPEFNRESLDLLQKEVPNDRLVDNTELSLGLTMLMNQTVLELMKGRLEIQEASPGEASAALSRIQCSLPLATPQPPGD</sequence>
<evidence type="ECO:0000256" key="3">
    <source>
        <dbReference type="ARBA" id="ARBA00022679"/>
    </source>
</evidence>
<dbReference type="Pfam" id="PF00512">
    <property type="entry name" value="HisKA"/>
    <property type="match status" value="1"/>
</dbReference>
<accession>A0A7C3VMJ4</accession>
<protein>
    <recommendedName>
        <fullName evidence="2">histidine kinase</fullName>
        <ecNumber evidence="2">2.7.13.3</ecNumber>
    </recommendedName>
</protein>
<evidence type="ECO:0000256" key="1">
    <source>
        <dbReference type="ARBA" id="ARBA00000085"/>
    </source>
</evidence>
<dbReference type="EC" id="2.7.13.3" evidence="2"/>